<dbReference type="CDD" id="cd02970">
    <property type="entry name" value="PRX_like2"/>
    <property type="match status" value="1"/>
</dbReference>
<dbReference type="SUPFAM" id="SSF52833">
    <property type="entry name" value="Thioredoxin-like"/>
    <property type="match status" value="1"/>
</dbReference>
<protein>
    <submittedName>
        <fullName evidence="2">Uncharacterized protein</fullName>
    </submittedName>
</protein>
<sequence>MSTTDAHIPAPAEAPASASPATDSAPAALAAVAPPTTTNAAPATSTPPKISLDTSSHNSEPALDFAGDVDTNNILPTQATLSKIEDYAVLDRDGKSIPFKSLYTGPNVPRRVLLIFVRHFYCGNCQQYLKALSASITPDDLLRLPVPTFIAVIGCGAPSLIQMYADASECQFPIYADPTAKLYSELGMTRTLALGARPEYLRRSMVTSTLASIVQGIKQIPSGRALVGGDMQQVGGEFLFEPVGGLAASPVTPGVGGEEEKRVVWCHRMKNTRDHAEVPELREVLGLDGLGVPGDNAKRWMKAVTERKGTGLSAMGSLNEGGSGLLVGEPKGVVKGHKTLILMLRHACL</sequence>
<dbReference type="eggNOG" id="KOG4498">
    <property type="taxonomic scope" value="Eukaryota"/>
</dbReference>
<evidence type="ECO:0000313" key="2">
    <source>
        <dbReference type="EMBL" id="OAF60163.2"/>
    </source>
</evidence>
<dbReference type="PANTHER" id="PTHR28630">
    <property type="match status" value="1"/>
</dbReference>
<feature type="compositionally biased region" description="Low complexity" evidence="1">
    <location>
        <begin position="9"/>
        <end position="48"/>
    </location>
</feature>
<accession>A0A177AG59</accession>
<dbReference type="PANTHER" id="PTHR28630:SF3">
    <property type="entry name" value="PEROXIREDOXIN-LIKE 2C"/>
    <property type="match status" value="1"/>
</dbReference>
<feature type="region of interest" description="Disordered" evidence="1">
    <location>
        <begin position="1"/>
        <end position="65"/>
    </location>
</feature>
<dbReference type="RefSeq" id="XP_024325445.1">
    <property type="nucleotide sequence ID" value="XM_024466709.1"/>
</dbReference>
<dbReference type="AlphaFoldDB" id="A0A177AG59"/>
<dbReference type="InterPro" id="IPR036249">
    <property type="entry name" value="Thioredoxin-like_sf"/>
</dbReference>
<dbReference type="Pfam" id="PF13911">
    <property type="entry name" value="AhpC-TSA_2"/>
    <property type="match status" value="1"/>
</dbReference>
<gene>
    <name evidence="2" type="ORF">VC83_03060</name>
</gene>
<dbReference type="Gene3D" id="3.40.30.10">
    <property type="entry name" value="Glutaredoxin"/>
    <property type="match status" value="1"/>
</dbReference>
<dbReference type="Proteomes" id="UP000077154">
    <property type="component" value="Unassembled WGS sequence"/>
</dbReference>
<dbReference type="EMBL" id="KV441392">
    <property type="protein sequence ID" value="OAF60163.2"/>
    <property type="molecule type" value="Genomic_DNA"/>
</dbReference>
<reference evidence="2" key="1">
    <citation type="submission" date="2016-03" db="EMBL/GenBank/DDBJ databases">
        <title>Updated assembly of Pseudogymnoascus destructans, the fungus causing white-nose syndrome of bats.</title>
        <authorList>
            <person name="Palmer J.M."/>
            <person name="Drees K.P."/>
            <person name="Foster J.T."/>
            <person name="Lindner D.L."/>
        </authorList>
    </citation>
    <scope>NUCLEOTIDE SEQUENCE [LARGE SCALE GENOMIC DNA]</scope>
    <source>
        <strain evidence="2">20631-21</strain>
    </source>
</reference>
<dbReference type="InterPro" id="IPR032801">
    <property type="entry name" value="PXL2A/B/C"/>
</dbReference>
<dbReference type="FunFam" id="3.40.30.10:FF:000404">
    <property type="entry name" value="WGS project CABT00000000 data, contig 2.14"/>
    <property type="match status" value="1"/>
</dbReference>
<dbReference type="VEuPathDB" id="FungiDB:GMDG_05795"/>
<dbReference type="OrthoDB" id="40334at2759"/>
<proteinExistence type="predicted"/>
<name>A0A177AG59_9PEZI</name>
<evidence type="ECO:0000256" key="1">
    <source>
        <dbReference type="SAM" id="MobiDB-lite"/>
    </source>
</evidence>
<dbReference type="GeneID" id="36286137"/>
<organism evidence="2">
    <name type="scientific">Pseudogymnoascus destructans</name>
    <dbReference type="NCBI Taxonomy" id="655981"/>
    <lineage>
        <taxon>Eukaryota</taxon>
        <taxon>Fungi</taxon>
        <taxon>Dikarya</taxon>
        <taxon>Ascomycota</taxon>
        <taxon>Pezizomycotina</taxon>
        <taxon>Leotiomycetes</taxon>
        <taxon>Thelebolales</taxon>
        <taxon>Thelebolaceae</taxon>
        <taxon>Pseudogymnoascus</taxon>
    </lineage>
</organism>